<dbReference type="eggNOG" id="COG3772">
    <property type="taxonomic scope" value="Bacteria"/>
</dbReference>
<dbReference type="OrthoDB" id="5327667at2"/>
<dbReference type="InterPro" id="IPR034690">
    <property type="entry name" value="Endolysin_T4_type"/>
</dbReference>
<dbReference type="Proteomes" id="UP000006633">
    <property type="component" value="Chromosome"/>
</dbReference>
<keyword evidence="2 6" id="KW-0929">Antimicrobial</keyword>
<dbReference type="GO" id="GO:0031640">
    <property type="term" value="P:killing of cells of another organism"/>
    <property type="evidence" value="ECO:0007669"/>
    <property type="project" value="UniProtKB-KW"/>
</dbReference>
<dbReference type="GO" id="GO:0003796">
    <property type="term" value="F:lysozyme activity"/>
    <property type="evidence" value="ECO:0007669"/>
    <property type="project" value="UniProtKB-EC"/>
</dbReference>
<dbReference type="STRING" id="639283.Snov_0034"/>
<proteinExistence type="inferred from homology"/>
<dbReference type="InterPro" id="IPR051018">
    <property type="entry name" value="Bacteriophage_GH24"/>
</dbReference>
<evidence type="ECO:0000256" key="5">
    <source>
        <dbReference type="ARBA" id="ARBA00023295"/>
    </source>
</evidence>
<keyword evidence="7" id="KW-0812">Transmembrane</keyword>
<accession>D6ZZV7</accession>
<dbReference type="EMBL" id="CP002026">
    <property type="protein sequence ID" value="ADH87371.1"/>
    <property type="molecule type" value="Genomic_DNA"/>
</dbReference>
<name>D6ZZV7_ANCN5</name>
<evidence type="ECO:0000256" key="4">
    <source>
        <dbReference type="ARBA" id="ARBA00022801"/>
    </source>
</evidence>
<keyword evidence="3 6" id="KW-0081">Bacteriolytic enzyme</keyword>
<dbReference type="InterPro" id="IPR023347">
    <property type="entry name" value="Lysozyme_dom_sf"/>
</dbReference>
<dbReference type="GO" id="GO:0042742">
    <property type="term" value="P:defense response to bacterium"/>
    <property type="evidence" value="ECO:0007669"/>
    <property type="project" value="UniProtKB-KW"/>
</dbReference>
<keyword evidence="7" id="KW-0472">Membrane</keyword>
<evidence type="ECO:0000256" key="6">
    <source>
        <dbReference type="RuleBase" id="RU003788"/>
    </source>
</evidence>
<dbReference type="InterPro" id="IPR002196">
    <property type="entry name" value="Glyco_hydro_24"/>
</dbReference>
<dbReference type="CDD" id="cd16900">
    <property type="entry name" value="endolysin_R21-like"/>
    <property type="match status" value="1"/>
</dbReference>
<dbReference type="KEGG" id="sno:Snov_0034"/>
<protein>
    <recommendedName>
        <fullName evidence="6">Lysozyme</fullName>
        <ecNumber evidence="6">3.2.1.17</ecNumber>
    </recommendedName>
</protein>
<dbReference type="RefSeq" id="WP_013164876.1">
    <property type="nucleotide sequence ID" value="NC_014217.1"/>
</dbReference>
<organism evidence="8 9">
    <name type="scientific">Ancylobacter novellus (strain ATCC 8093 / DSM 506 / JCM 20403 / CCM 1077 / IAM 12100 / NBRC 12443 / NCIMB 10456)</name>
    <name type="common">Starkeya novella</name>
    <dbReference type="NCBI Taxonomy" id="639283"/>
    <lineage>
        <taxon>Bacteria</taxon>
        <taxon>Pseudomonadati</taxon>
        <taxon>Pseudomonadota</taxon>
        <taxon>Alphaproteobacteria</taxon>
        <taxon>Hyphomicrobiales</taxon>
        <taxon>Xanthobacteraceae</taxon>
        <taxon>Ancylobacter</taxon>
    </lineage>
</organism>
<dbReference type="InterPro" id="IPR023346">
    <property type="entry name" value="Lysozyme-like_dom_sf"/>
</dbReference>
<evidence type="ECO:0000313" key="9">
    <source>
        <dbReference type="Proteomes" id="UP000006633"/>
    </source>
</evidence>
<keyword evidence="7" id="KW-1133">Transmembrane helix</keyword>
<sequence>MPITKLRPTGRARAAIAAVMALAISIGGIWYVPTSSGKQYPAAVVLAAEHIIKGWEGLRLIAYRDIVGVWTICYGETKGVRAGMRKTAAECEALLYERVYRDFYIPMSACAAPAFVQAPVPVQAAMLGGGYNFGVGGWCGSTTARYIRAKLWRQACDAQTAWNRAGGKVVQGLVNRREMGDASRIGEGELCVTGLQ</sequence>
<dbReference type="Gene3D" id="1.10.530.40">
    <property type="match status" value="1"/>
</dbReference>
<dbReference type="CAZy" id="GH24">
    <property type="family name" value="Glycoside Hydrolase Family 24"/>
</dbReference>
<dbReference type="SUPFAM" id="SSF53955">
    <property type="entry name" value="Lysozyme-like"/>
    <property type="match status" value="1"/>
</dbReference>
<dbReference type="PANTHER" id="PTHR38107:SF3">
    <property type="entry name" value="LYSOZYME RRRD-RELATED"/>
    <property type="match status" value="1"/>
</dbReference>
<dbReference type="AlphaFoldDB" id="D6ZZV7"/>
<evidence type="ECO:0000313" key="8">
    <source>
        <dbReference type="EMBL" id="ADH87371.1"/>
    </source>
</evidence>
<feature type="transmembrane region" description="Helical" evidence="7">
    <location>
        <begin position="12"/>
        <end position="32"/>
    </location>
</feature>
<dbReference type="EC" id="3.2.1.17" evidence="6"/>
<comment type="catalytic activity">
    <reaction evidence="1 6">
        <text>Hydrolysis of (1-&gt;4)-beta-linkages between N-acetylmuramic acid and N-acetyl-D-glucosamine residues in a peptidoglycan and between N-acetyl-D-glucosamine residues in chitodextrins.</text>
        <dbReference type="EC" id="3.2.1.17"/>
    </reaction>
</comment>
<gene>
    <name evidence="8" type="ordered locus">Snov_0034</name>
</gene>
<keyword evidence="5 6" id="KW-0326">Glycosidase</keyword>
<evidence type="ECO:0000256" key="1">
    <source>
        <dbReference type="ARBA" id="ARBA00000632"/>
    </source>
</evidence>
<evidence type="ECO:0000256" key="2">
    <source>
        <dbReference type="ARBA" id="ARBA00022529"/>
    </source>
</evidence>
<comment type="similarity">
    <text evidence="6">Belongs to the glycosyl hydrolase 24 family.</text>
</comment>
<keyword evidence="4 6" id="KW-0378">Hydrolase</keyword>
<evidence type="ECO:0000256" key="7">
    <source>
        <dbReference type="SAM" id="Phobius"/>
    </source>
</evidence>
<dbReference type="Pfam" id="PF00959">
    <property type="entry name" value="Phage_lysozyme"/>
    <property type="match status" value="1"/>
</dbReference>
<dbReference type="HAMAP" id="MF_04110">
    <property type="entry name" value="ENDOLYSIN_T4"/>
    <property type="match status" value="1"/>
</dbReference>
<evidence type="ECO:0000256" key="3">
    <source>
        <dbReference type="ARBA" id="ARBA00022638"/>
    </source>
</evidence>
<dbReference type="PANTHER" id="PTHR38107">
    <property type="match status" value="1"/>
</dbReference>
<dbReference type="GO" id="GO:0016998">
    <property type="term" value="P:cell wall macromolecule catabolic process"/>
    <property type="evidence" value="ECO:0007669"/>
    <property type="project" value="InterPro"/>
</dbReference>
<keyword evidence="9" id="KW-1185">Reference proteome</keyword>
<dbReference type="HOGENOM" id="CLU_091641_4_0_5"/>
<dbReference type="GO" id="GO:0009253">
    <property type="term" value="P:peptidoglycan catabolic process"/>
    <property type="evidence" value="ECO:0007669"/>
    <property type="project" value="InterPro"/>
</dbReference>
<reference evidence="8 9" key="1">
    <citation type="journal article" date="2012" name="Stand. Genomic Sci.">
        <title>Complete genome sequence of the facultatively chemolithoautotrophic and methylotrophic alpha Proteobacterium Starkeya novella type strain (ATCC 8093(T)).</title>
        <authorList>
            <person name="Kappler U."/>
            <person name="Davenport K."/>
            <person name="Beatson S."/>
            <person name="Lucas S."/>
            <person name="Lapidus A."/>
            <person name="Copeland A."/>
            <person name="Berry K.W."/>
            <person name="Glavina Del Rio T."/>
            <person name="Hammon N."/>
            <person name="Dalin E."/>
            <person name="Tice H."/>
            <person name="Pitluck S."/>
            <person name="Richardson P."/>
            <person name="Bruce D."/>
            <person name="Goodwin L.A."/>
            <person name="Han C."/>
            <person name="Tapia R."/>
            <person name="Detter J.C."/>
            <person name="Chang Y.J."/>
            <person name="Jeffries C.D."/>
            <person name="Land M."/>
            <person name="Hauser L."/>
            <person name="Kyrpides N.C."/>
            <person name="Goker M."/>
            <person name="Ivanova N."/>
            <person name="Klenk H.P."/>
            <person name="Woyke T."/>
        </authorList>
    </citation>
    <scope>NUCLEOTIDE SEQUENCE [LARGE SCALE GENOMIC DNA]</scope>
    <source>
        <strain evidence="9">ATCC 8093 / DSM 506 / JCM 20403 / CCM 1077 / IAM 12100 / NBRC 12443 / NCIMB 10456</strain>
    </source>
</reference>